<reference evidence="1" key="2">
    <citation type="journal article" date="2015" name="Data Brief">
        <title>Shoot transcriptome of the giant reed, Arundo donax.</title>
        <authorList>
            <person name="Barrero R.A."/>
            <person name="Guerrero F.D."/>
            <person name="Moolhuijzen P."/>
            <person name="Goolsby J.A."/>
            <person name="Tidwell J."/>
            <person name="Bellgard S.E."/>
            <person name="Bellgard M.I."/>
        </authorList>
    </citation>
    <scope>NUCLEOTIDE SEQUENCE</scope>
    <source>
        <tissue evidence="1">Shoot tissue taken approximately 20 cm above the soil surface</tissue>
    </source>
</reference>
<dbReference type="AlphaFoldDB" id="A0A0A9FHC4"/>
<evidence type="ECO:0000313" key="1">
    <source>
        <dbReference type="EMBL" id="JAE07643.1"/>
    </source>
</evidence>
<protein>
    <submittedName>
        <fullName evidence="1">Uncharacterized protein</fullName>
    </submittedName>
</protein>
<sequence>MFNLIFLLHYLPLSTIISLAYSSNIQ</sequence>
<reference evidence="1" key="1">
    <citation type="submission" date="2014-09" db="EMBL/GenBank/DDBJ databases">
        <authorList>
            <person name="Magalhaes I.L.F."/>
            <person name="Oliveira U."/>
            <person name="Santos F.R."/>
            <person name="Vidigal T.H.D.A."/>
            <person name="Brescovit A.D."/>
            <person name="Santos A.J."/>
        </authorList>
    </citation>
    <scope>NUCLEOTIDE SEQUENCE</scope>
    <source>
        <tissue evidence="1">Shoot tissue taken approximately 20 cm above the soil surface</tissue>
    </source>
</reference>
<name>A0A0A9FHC4_ARUDO</name>
<dbReference type="EMBL" id="GBRH01190253">
    <property type="protein sequence ID" value="JAE07643.1"/>
    <property type="molecule type" value="Transcribed_RNA"/>
</dbReference>
<accession>A0A0A9FHC4</accession>
<organism evidence="1">
    <name type="scientific">Arundo donax</name>
    <name type="common">Giant reed</name>
    <name type="synonym">Donax arundinaceus</name>
    <dbReference type="NCBI Taxonomy" id="35708"/>
    <lineage>
        <taxon>Eukaryota</taxon>
        <taxon>Viridiplantae</taxon>
        <taxon>Streptophyta</taxon>
        <taxon>Embryophyta</taxon>
        <taxon>Tracheophyta</taxon>
        <taxon>Spermatophyta</taxon>
        <taxon>Magnoliopsida</taxon>
        <taxon>Liliopsida</taxon>
        <taxon>Poales</taxon>
        <taxon>Poaceae</taxon>
        <taxon>PACMAD clade</taxon>
        <taxon>Arundinoideae</taxon>
        <taxon>Arundineae</taxon>
        <taxon>Arundo</taxon>
    </lineage>
</organism>
<proteinExistence type="predicted"/>